<dbReference type="PANTHER" id="PTHR36766">
    <property type="entry name" value="PLANT BROAD-SPECTRUM MILDEW RESISTANCE PROTEIN RPW8"/>
    <property type="match status" value="1"/>
</dbReference>
<evidence type="ECO:0000313" key="11">
    <source>
        <dbReference type="EnsemblPlants" id="OGLUM09G08000.1"/>
    </source>
</evidence>
<dbReference type="Pfam" id="PF22995">
    <property type="entry name" value="C2CH-3rd_BIRD-IDD"/>
    <property type="match status" value="1"/>
</dbReference>
<reference evidence="11" key="2">
    <citation type="submission" date="2018-05" db="EMBL/GenBank/DDBJ databases">
        <title>OgluRS3 (Oryza glumaepatula Reference Sequence Version 3).</title>
        <authorList>
            <person name="Zhang J."/>
            <person name="Kudrna D."/>
            <person name="Lee S."/>
            <person name="Talag J."/>
            <person name="Welchert J."/>
            <person name="Wing R.A."/>
        </authorList>
    </citation>
    <scope>NUCLEOTIDE SEQUENCE [LARGE SCALE GENOMIC DNA]</scope>
</reference>
<dbReference type="Gene3D" id="3.40.50.300">
    <property type="entry name" value="P-loop containing nucleotide triphosphate hydrolases"/>
    <property type="match status" value="1"/>
</dbReference>
<evidence type="ECO:0000256" key="4">
    <source>
        <dbReference type="ARBA" id="ARBA00022821"/>
    </source>
</evidence>
<keyword evidence="6" id="KW-0805">Transcription regulation</keyword>
<protein>
    <recommendedName>
        <fullName evidence="10">C2H2-type domain-containing protein</fullName>
    </recommendedName>
</protein>
<evidence type="ECO:0000256" key="1">
    <source>
        <dbReference type="ARBA" id="ARBA00022723"/>
    </source>
</evidence>
<dbReference type="eggNOG" id="KOG4658">
    <property type="taxonomic scope" value="Eukaryota"/>
</dbReference>
<dbReference type="PANTHER" id="PTHR36766:SF40">
    <property type="entry name" value="DISEASE RESISTANCE PROTEIN RGA3"/>
    <property type="match status" value="1"/>
</dbReference>
<evidence type="ECO:0000256" key="3">
    <source>
        <dbReference type="ARBA" id="ARBA00022771"/>
    </source>
</evidence>
<evidence type="ECO:0000256" key="8">
    <source>
        <dbReference type="PROSITE-ProRule" id="PRU00042"/>
    </source>
</evidence>
<dbReference type="InterPro" id="IPR055187">
    <property type="entry name" value="C2CH-3rd_BIRD-IDD"/>
</dbReference>
<proteinExistence type="predicted"/>
<dbReference type="Pfam" id="PF22992">
    <property type="entry name" value="C2CH-4th_BIRD-IDD"/>
    <property type="match status" value="1"/>
</dbReference>
<dbReference type="GO" id="GO:0043531">
    <property type="term" value="F:ADP binding"/>
    <property type="evidence" value="ECO:0007669"/>
    <property type="project" value="InterPro"/>
</dbReference>
<dbReference type="InterPro" id="IPR027417">
    <property type="entry name" value="P-loop_NTPase"/>
</dbReference>
<organism evidence="11">
    <name type="scientific">Oryza glumipatula</name>
    <dbReference type="NCBI Taxonomy" id="40148"/>
    <lineage>
        <taxon>Eukaryota</taxon>
        <taxon>Viridiplantae</taxon>
        <taxon>Streptophyta</taxon>
        <taxon>Embryophyta</taxon>
        <taxon>Tracheophyta</taxon>
        <taxon>Spermatophyta</taxon>
        <taxon>Magnoliopsida</taxon>
        <taxon>Liliopsida</taxon>
        <taxon>Poales</taxon>
        <taxon>Poaceae</taxon>
        <taxon>BOP clade</taxon>
        <taxon>Oryzoideae</taxon>
        <taxon>Oryzeae</taxon>
        <taxon>Oryzinae</taxon>
        <taxon>Oryza</taxon>
    </lineage>
</organism>
<dbReference type="HOGENOM" id="CLU_000837_8_3_1"/>
<dbReference type="SMART" id="SM00355">
    <property type="entry name" value="ZnF_C2H2"/>
    <property type="match status" value="2"/>
</dbReference>
<dbReference type="GO" id="GO:0009626">
    <property type="term" value="P:plant-type hypersensitive response"/>
    <property type="evidence" value="ECO:0007669"/>
    <property type="project" value="UniProtKB-ARBA"/>
</dbReference>
<dbReference type="EnsemblPlants" id="OGLUM09G08000.1">
    <property type="protein sequence ID" value="OGLUM09G08000.1"/>
    <property type="gene ID" value="OGLUM09G08000"/>
</dbReference>
<keyword evidence="1" id="KW-0479">Metal-binding</keyword>
<evidence type="ECO:0000313" key="12">
    <source>
        <dbReference type="Proteomes" id="UP000026961"/>
    </source>
</evidence>
<dbReference type="Gramene" id="OGLUM09G08000.1">
    <property type="protein sequence ID" value="OGLUM09G08000.1"/>
    <property type="gene ID" value="OGLUM09G08000"/>
</dbReference>
<dbReference type="Proteomes" id="UP000026961">
    <property type="component" value="Chromosome 9"/>
</dbReference>
<dbReference type="Gene3D" id="1.10.10.10">
    <property type="entry name" value="Winged helix-like DNA-binding domain superfamily/Winged helix DNA-binding domain"/>
    <property type="match status" value="1"/>
</dbReference>
<sequence>MDLFLSATSLVSNANEWFQFLGTAFPAASELLSRWRRRPERRRREDEEAERRQLQWKELDTKMKQLHCCMFDLPDLIHHAEWFSFVKGDREVANLLPELKARVHDAYDLLEEFNHHHQLLRLDPDAAAAGDDFLQSVVSGNTVREILVGFNYLRNTLGGIIDRRAHRSEPMQIGKLLRPAMSPFYDRSKVRSLENEVNEVLELLGVKICSARPHKRRIEEGETSSASKRNRRNSGTPSASTGASCRNQEITSDNVTVLAISGIGGVGKTTLARQVYNDERVKGYFDLRIWISVSDDFDVKRLTKELIEFALANWMQSDNLCNLQQSLTESIVKFRFLLVLDDVWDDVYANQDNRWQNFLEPLKSAQQGSAILLTTRSQRVADVVNENRHFRLEGLPPTIFDEFFEACAFGTDHCRVHPELNPIGKMIIPQLKRCPLAAETLGRFLKPMLDKEYWNQIAGKELWELKQEKYDILPVLRLSYLYLPSHLRNCFLFCSMYPKCHRFDKDILVSSWIAAGLVEFCKGGEIERDGYQYFEELLHRSLLQEDTRNPTDSMYVMHELIHDMAQLVSEHECFIVKGETDLSKIPQGVRHLSIIGSSALNEANLRTVCEYKGLRSIVCHGVESYTLTAAAKYWFEELTKIRMLGFLSCKLNSIPETIGNLKLLRYLNISECTFDELPPSFWHLRNLQIVDAQKCRVQHIPEDFHQLDPDAEVIALSPKTLLATNRFVCEVCNKGFQREQNLQLHRRGHNLPWKKWKCDNCSKRYAVQSDWKAHAKNCGTREYRCDCGTLFSRRDSFITHRALCDLYDSTSTDNLELSLSTVGSHLTKGCRLGIWGQCISRLGIEKRSYAHGPPSILALECEIQRTGALNPFKSRLCL</sequence>
<dbReference type="GO" id="GO:0002758">
    <property type="term" value="P:innate immune response-activating signaling pathway"/>
    <property type="evidence" value="ECO:0007669"/>
    <property type="project" value="UniProtKB-ARBA"/>
</dbReference>
<dbReference type="Pfam" id="PF23559">
    <property type="entry name" value="WHD_DRP"/>
    <property type="match status" value="1"/>
</dbReference>
<keyword evidence="3 8" id="KW-0863">Zinc-finger</keyword>
<keyword evidence="5" id="KW-0862">Zinc</keyword>
<dbReference type="Pfam" id="PF00096">
    <property type="entry name" value="zf-C2H2"/>
    <property type="match status" value="1"/>
</dbReference>
<dbReference type="InterPro" id="IPR055185">
    <property type="entry name" value="C2CH-4th_BIRD-IDD"/>
</dbReference>
<dbReference type="InterPro" id="IPR036236">
    <property type="entry name" value="Znf_C2H2_sf"/>
</dbReference>
<keyword evidence="12" id="KW-1185">Reference proteome</keyword>
<dbReference type="PROSITE" id="PS00028">
    <property type="entry name" value="ZINC_FINGER_C2H2_1"/>
    <property type="match status" value="1"/>
</dbReference>
<dbReference type="AlphaFoldDB" id="A0A0E0B228"/>
<dbReference type="GO" id="GO:0042742">
    <property type="term" value="P:defense response to bacterium"/>
    <property type="evidence" value="ECO:0007669"/>
    <property type="project" value="UniProtKB-ARBA"/>
</dbReference>
<dbReference type="InterPro" id="IPR002182">
    <property type="entry name" value="NB-ARC"/>
</dbReference>
<evidence type="ECO:0000256" key="2">
    <source>
        <dbReference type="ARBA" id="ARBA00022737"/>
    </source>
</evidence>
<keyword evidence="4" id="KW-0611">Plant defense</keyword>
<feature type="domain" description="C2H2-type" evidence="10">
    <location>
        <begin position="727"/>
        <end position="749"/>
    </location>
</feature>
<dbReference type="FunFam" id="1.10.10.10:FF:000322">
    <property type="entry name" value="Probable disease resistance protein At1g63360"/>
    <property type="match status" value="1"/>
</dbReference>
<evidence type="ECO:0000256" key="6">
    <source>
        <dbReference type="ARBA" id="ARBA00023015"/>
    </source>
</evidence>
<keyword evidence="7" id="KW-0804">Transcription</keyword>
<dbReference type="SUPFAM" id="SSF52540">
    <property type="entry name" value="P-loop containing nucleoside triphosphate hydrolases"/>
    <property type="match status" value="1"/>
</dbReference>
<dbReference type="PROSITE" id="PS50157">
    <property type="entry name" value="ZINC_FINGER_C2H2_2"/>
    <property type="match status" value="1"/>
</dbReference>
<dbReference type="Gene3D" id="3.30.160.60">
    <property type="entry name" value="Classic Zinc Finger"/>
    <property type="match status" value="1"/>
</dbReference>
<accession>A0A0E0B228</accession>
<dbReference type="InterPro" id="IPR013087">
    <property type="entry name" value="Znf_C2H2_type"/>
</dbReference>
<dbReference type="PRINTS" id="PR00364">
    <property type="entry name" value="DISEASERSIST"/>
</dbReference>
<dbReference type="Gene3D" id="3.80.10.10">
    <property type="entry name" value="Ribonuclease Inhibitor"/>
    <property type="match status" value="1"/>
</dbReference>
<dbReference type="InterPro" id="IPR032675">
    <property type="entry name" value="LRR_dom_sf"/>
</dbReference>
<name>A0A0E0B228_9ORYZ</name>
<dbReference type="eggNOG" id="KOG1721">
    <property type="taxonomic scope" value="Eukaryota"/>
</dbReference>
<dbReference type="GO" id="GO:0008270">
    <property type="term" value="F:zinc ion binding"/>
    <property type="evidence" value="ECO:0007669"/>
    <property type="project" value="UniProtKB-KW"/>
</dbReference>
<keyword evidence="2" id="KW-0677">Repeat</keyword>
<evidence type="ECO:0000256" key="7">
    <source>
        <dbReference type="ARBA" id="ARBA00023163"/>
    </source>
</evidence>
<dbReference type="SUPFAM" id="SSF52058">
    <property type="entry name" value="L domain-like"/>
    <property type="match status" value="1"/>
</dbReference>
<dbReference type="FunFam" id="3.30.160.60:FF:000449">
    <property type="entry name" value="Zinc finger protein MAGPIE"/>
    <property type="match status" value="1"/>
</dbReference>
<evidence type="ECO:0000259" key="10">
    <source>
        <dbReference type="PROSITE" id="PS50157"/>
    </source>
</evidence>
<reference evidence="11" key="1">
    <citation type="submission" date="2015-04" db="UniProtKB">
        <authorList>
            <consortium name="EnsemblPlants"/>
        </authorList>
    </citation>
    <scope>IDENTIFICATION</scope>
</reference>
<dbReference type="Pfam" id="PF00931">
    <property type="entry name" value="NB-ARC"/>
    <property type="match status" value="1"/>
</dbReference>
<feature type="region of interest" description="Disordered" evidence="9">
    <location>
        <begin position="216"/>
        <end position="246"/>
    </location>
</feature>
<evidence type="ECO:0000256" key="9">
    <source>
        <dbReference type="SAM" id="MobiDB-lite"/>
    </source>
</evidence>
<dbReference type="SUPFAM" id="SSF57667">
    <property type="entry name" value="beta-beta-alpha zinc fingers"/>
    <property type="match status" value="1"/>
</dbReference>
<dbReference type="InterPro" id="IPR036388">
    <property type="entry name" value="WH-like_DNA-bd_sf"/>
</dbReference>
<feature type="compositionally biased region" description="Polar residues" evidence="9">
    <location>
        <begin position="223"/>
        <end position="246"/>
    </location>
</feature>
<dbReference type="InterPro" id="IPR058922">
    <property type="entry name" value="WHD_DRP"/>
</dbReference>
<evidence type="ECO:0000256" key="5">
    <source>
        <dbReference type="ARBA" id="ARBA00022833"/>
    </source>
</evidence>